<proteinExistence type="predicted"/>
<dbReference type="AlphaFoldDB" id="A0A939GWG9"/>
<evidence type="ECO:0000259" key="1">
    <source>
        <dbReference type="Pfam" id="PF01168"/>
    </source>
</evidence>
<gene>
    <name evidence="2" type="ORF">J1777_01335</name>
</gene>
<dbReference type="EMBL" id="JAFNME010000002">
    <property type="protein sequence ID" value="MBO1248482.1"/>
    <property type="molecule type" value="Genomic_DNA"/>
</dbReference>
<reference evidence="2" key="1">
    <citation type="submission" date="2021-03" db="EMBL/GenBank/DDBJ databases">
        <title>Comamonas denitrificans.</title>
        <authorList>
            <person name="Finster K."/>
        </authorList>
    </citation>
    <scope>NUCLEOTIDE SEQUENCE</scope>
    <source>
        <strain evidence="2">MM2021_4</strain>
    </source>
</reference>
<protein>
    <submittedName>
        <fullName evidence="2">Alanine racemase</fullName>
    </submittedName>
</protein>
<feature type="domain" description="Alanine racemase N-terminal" evidence="1">
    <location>
        <begin position="38"/>
        <end position="157"/>
    </location>
</feature>
<dbReference type="Pfam" id="PF01168">
    <property type="entry name" value="Ala_racemase_N"/>
    <property type="match status" value="1"/>
</dbReference>
<dbReference type="RefSeq" id="WP_207574031.1">
    <property type="nucleotide sequence ID" value="NZ_JAFNME010000002.1"/>
</dbReference>
<accession>A0A939GWG9</accession>
<keyword evidence="3" id="KW-1185">Reference proteome</keyword>
<dbReference type="SUPFAM" id="SSF51419">
    <property type="entry name" value="PLP-binding barrel"/>
    <property type="match status" value="1"/>
</dbReference>
<dbReference type="Proteomes" id="UP000664731">
    <property type="component" value="Unassembled WGS sequence"/>
</dbReference>
<dbReference type="Gene3D" id="3.20.20.10">
    <property type="entry name" value="Alanine racemase"/>
    <property type="match status" value="1"/>
</dbReference>
<organism evidence="2 3">
    <name type="scientific">Comamonas denitrificans</name>
    <dbReference type="NCBI Taxonomy" id="117506"/>
    <lineage>
        <taxon>Bacteria</taxon>
        <taxon>Pseudomonadati</taxon>
        <taxon>Pseudomonadota</taxon>
        <taxon>Betaproteobacteria</taxon>
        <taxon>Burkholderiales</taxon>
        <taxon>Comamonadaceae</taxon>
        <taxon>Comamonas</taxon>
    </lineage>
</organism>
<dbReference type="InterPro" id="IPR029066">
    <property type="entry name" value="PLP-binding_barrel"/>
</dbReference>
<evidence type="ECO:0000313" key="2">
    <source>
        <dbReference type="EMBL" id="MBO1248482.1"/>
    </source>
</evidence>
<comment type="caution">
    <text evidence="2">The sequence shown here is derived from an EMBL/GenBank/DDBJ whole genome shotgun (WGS) entry which is preliminary data.</text>
</comment>
<dbReference type="InterPro" id="IPR001608">
    <property type="entry name" value="Ala_racemase_N"/>
</dbReference>
<evidence type="ECO:0000313" key="3">
    <source>
        <dbReference type="Proteomes" id="UP000664731"/>
    </source>
</evidence>
<sequence>MMPTPAPDDFVTTALASLAATLPTARLWAAVAPQEPAGQGTGADRIATQFALLQAAEGFIAPDTASATRLRRLGWRGPLALLPGVADARGLEACSRLGLWHGIGQAAQIDWLAAHKSQQPQPVLLLAGAHGMAAQHLRSRYARLAALPQVEDVTLWAQASDGAAATALMAALQPVAQDWIGLRSIAVPVHLQAALPWPSLHRLAQQAEQHGWDVEFMCCM</sequence>
<name>A0A939GWG9_9BURK</name>